<dbReference type="InterPro" id="IPR035948">
    <property type="entry name" value="YwqG-like_sf"/>
</dbReference>
<dbReference type="Pfam" id="PF09234">
    <property type="entry name" value="DUF1963"/>
    <property type="match status" value="1"/>
</dbReference>
<proteinExistence type="predicted"/>
<dbReference type="AlphaFoldDB" id="A0A931HTY4"/>
<dbReference type="PANTHER" id="PTHR36436">
    <property type="entry name" value="SLL5081 PROTEIN"/>
    <property type="match status" value="1"/>
</dbReference>
<accession>A0A931HTY4</accession>
<dbReference type="PANTHER" id="PTHR36436:SF6">
    <property type="entry name" value="SLL5081 PROTEIN"/>
    <property type="match status" value="1"/>
</dbReference>
<reference evidence="1 2" key="1">
    <citation type="journal article" date="2005" name="Int. J. Syst. Evol. Microbiol.">
        <title>Halobacillus yeomjeoni sp. nov., isolated from a marine solar saltern in Korea.</title>
        <authorList>
            <person name="Yoon J.H."/>
            <person name="Kang S.J."/>
            <person name="Lee C.H."/>
            <person name="Oh H.W."/>
            <person name="Oh T.K."/>
        </authorList>
    </citation>
    <scope>NUCLEOTIDE SEQUENCE [LARGE SCALE GENOMIC DNA]</scope>
    <source>
        <strain evidence="1 2">KCTC 3957</strain>
    </source>
</reference>
<evidence type="ECO:0000313" key="1">
    <source>
        <dbReference type="EMBL" id="MBH0229742.1"/>
    </source>
</evidence>
<dbReference type="EMBL" id="JADZSC010000001">
    <property type="protein sequence ID" value="MBH0229742.1"/>
    <property type="molecule type" value="Genomic_DNA"/>
</dbReference>
<dbReference type="RefSeq" id="WP_197316335.1">
    <property type="nucleotide sequence ID" value="NZ_JADZSC010000001.1"/>
</dbReference>
<organism evidence="1 2">
    <name type="scientific">Halobacillus yeomjeoni</name>
    <dbReference type="NCBI Taxonomy" id="311194"/>
    <lineage>
        <taxon>Bacteria</taxon>
        <taxon>Bacillati</taxon>
        <taxon>Bacillota</taxon>
        <taxon>Bacilli</taxon>
        <taxon>Bacillales</taxon>
        <taxon>Bacillaceae</taxon>
        <taxon>Halobacillus</taxon>
    </lineage>
</organism>
<keyword evidence="2" id="KW-1185">Reference proteome</keyword>
<protein>
    <submittedName>
        <fullName evidence="1">DUF1963 domain-containing protein</fullName>
    </submittedName>
</protein>
<dbReference type="SUPFAM" id="SSF103032">
    <property type="entry name" value="Hypothetical protein YwqG"/>
    <property type="match status" value="1"/>
</dbReference>
<dbReference type="Gene3D" id="2.30.320.10">
    <property type="entry name" value="YwqG-like"/>
    <property type="match status" value="1"/>
</dbReference>
<comment type="caution">
    <text evidence="1">The sequence shown here is derived from an EMBL/GenBank/DDBJ whole genome shotgun (WGS) entry which is preliminary data.</text>
</comment>
<name>A0A931HTY4_9BACI</name>
<dbReference type="InterPro" id="IPR015315">
    <property type="entry name" value="DUF1963"/>
</dbReference>
<evidence type="ECO:0000313" key="2">
    <source>
        <dbReference type="Proteomes" id="UP000614490"/>
    </source>
</evidence>
<dbReference type="Proteomes" id="UP000614490">
    <property type="component" value="Unassembled WGS sequence"/>
</dbReference>
<gene>
    <name evidence="1" type="ORF">H0267_05880</name>
</gene>
<sequence length="267" mass="31412">MKDNTPVLYIPKELKDYRTQIASTTEPFIKITTEKRNSTLDGSKFGGEPYLPEGTEYPVNKKRNPLRLLAQINFLEVPFIEGMPKEGVLQFYIDAEDDLMGMNLEDLCDQTGFKILYHPSIERDLPRPIGRQKEWNDDEFFPVEDEMCLSFQQDIEPVSSEDFRNEELLGEMKEELLDYDEEELDLWELYYEAFSGEGHKIGGYPYFTQEDPRHNNQYEQHDVLLLQVDTDENGIMWGDSGVGNFFIKKEDLHNLNFENVLYYWDCH</sequence>